<protein>
    <submittedName>
        <fullName evidence="4">Uncharacterized protein</fullName>
    </submittedName>
</protein>
<keyword evidence="5" id="KW-1185">Reference proteome</keyword>
<dbReference type="OrthoDB" id="539213at2759"/>
<name>A0A9W8BCE7_9FUNG</name>
<dbReference type="GO" id="GO:0005634">
    <property type="term" value="C:nucleus"/>
    <property type="evidence" value="ECO:0007669"/>
    <property type="project" value="TreeGrafter"/>
</dbReference>
<dbReference type="InterPro" id="IPR043129">
    <property type="entry name" value="ATPase_NBD"/>
</dbReference>
<proteinExistence type="predicted"/>
<organism evidence="4 5">
    <name type="scientific">Coemansia thaxteri</name>
    <dbReference type="NCBI Taxonomy" id="2663907"/>
    <lineage>
        <taxon>Eukaryota</taxon>
        <taxon>Fungi</taxon>
        <taxon>Fungi incertae sedis</taxon>
        <taxon>Zoopagomycota</taxon>
        <taxon>Kickxellomycotina</taxon>
        <taxon>Kickxellomycetes</taxon>
        <taxon>Kickxellales</taxon>
        <taxon>Kickxellaceae</taxon>
        <taxon>Coemansia</taxon>
    </lineage>
</organism>
<dbReference type="Gene3D" id="3.30.420.510">
    <property type="match status" value="1"/>
</dbReference>
<dbReference type="PANTHER" id="PTHR12280:SF20">
    <property type="entry name" value="4'-PHOSPHOPANTETHEINE PHOSPHATASE"/>
    <property type="match status" value="1"/>
</dbReference>
<sequence>MCASYILVVMLDCEVGGDEAIVHPLAAFIRGYTQPGPGQHQCLPVGWSARKAAAGPTAQWLEQIGATSLHALVLPTPELPSIIEQIATRSPDVAGRIQVAATGGGAIKFRADIEAKLNVDFVAVDELKATVSGWRAEAEELAGGEDATEYPALICNVGTGVSLVRVDDAQGTYERVSGSGIGGATFWGLVRRLTQFPSFDDAVCAARQSGDPGKADMLVGDIYGAEASAAIGLPPDLVAGFLGKLGADNLTDADVSAALLRMVASNLGQLAVFQARLMGVATVWFTGGFVMSAGEPPVGAGSVVRHAVAEAVSFWSANKVCAKFPHDAQMLGALGAAVVLLKPPAPAAMP</sequence>
<dbReference type="AlphaFoldDB" id="A0A9W8BCE7"/>
<reference evidence="4" key="1">
    <citation type="submission" date="2022-07" db="EMBL/GenBank/DDBJ databases">
        <title>Phylogenomic reconstructions and comparative analyses of Kickxellomycotina fungi.</title>
        <authorList>
            <person name="Reynolds N.K."/>
            <person name="Stajich J.E."/>
            <person name="Barry K."/>
            <person name="Grigoriev I.V."/>
            <person name="Crous P."/>
            <person name="Smith M.E."/>
        </authorList>
    </citation>
    <scope>NUCLEOTIDE SEQUENCE</scope>
    <source>
        <strain evidence="4">IMI 214461</strain>
    </source>
</reference>
<keyword evidence="2" id="KW-0067">ATP-binding</keyword>
<dbReference type="PANTHER" id="PTHR12280">
    <property type="entry name" value="PANTOTHENATE KINASE"/>
    <property type="match status" value="1"/>
</dbReference>
<evidence type="ECO:0000256" key="1">
    <source>
        <dbReference type="ARBA" id="ARBA00022741"/>
    </source>
</evidence>
<evidence type="ECO:0000313" key="4">
    <source>
        <dbReference type="EMBL" id="KAJ2004044.1"/>
    </source>
</evidence>
<evidence type="ECO:0000256" key="3">
    <source>
        <dbReference type="ARBA" id="ARBA00022993"/>
    </source>
</evidence>
<comment type="caution">
    <text evidence="4">The sequence shown here is derived from an EMBL/GenBank/DDBJ whole genome shotgun (WGS) entry which is preliminary data.</text>
</comment>
<accession>A0A9W8BCE7</accession>
<dbReference type="GO" id="GO:0004594">
    <property type="term" value="F:pantothenate kinase activity"/>
    <property type="evidence" value="ECO:0007669"/>
    <property type="project" value="TreeGrafter"/>
</dbReference>
<dbReference type="Proteomes" id="UP001150907">
    <property type="component" value="Unassembled WGS sequence"/>
</dbReference>
<dbReference type="EMBL" id="JANBQF010000179">
    <property type="protein sequence ID" value="KAJ2004044.1"/>
    <property type="molecule type" value="Genomic_DNA"/>
</dbReference>
<dbReference type="GO" id="GO:0015937">
    <property type="term" value="P:coenzyme A biosynthetic process"/>
    <property type="evidence" value="ECO:0007669"/>
    <property type="project" value="UniProtKB-KW"/>
</dbReference>
<keyword evidence="3" id="KW-0173">Coenzyme A biosynthesis</keyword>
<dbReference type="Gene3D" id="3.30.420.40">
    <property type="match status" value="1"/>
</dbReference>
<evidence type="ECO:0000313" key="5">
    <source>
        <dbReference type="Proteomes" id="UP001150907"/>
    </source>
</evidence>
<evidence type="ECO:0000256" key="2">
    <source>
        <dbReference type="ARBA" id="ARBA00022840"/>
    </source>
</evidence>
<dbReference type="Gene3D" id="6.10.10.60">
    <property type="match status" value="1"/>
</dbReference>
<keyword evidence="1" id="KW-0547">Nucleotide-binding</keyword>
<dbReference type="Pfam" id="PF03630">
    <property type="entry name" value="Fumble"/>
    <property type="match status" value="1"/>
</dbReference>
<dbReference type="SUPFAM" id="SSF53067">
    <property type="entry name" value="Actin-like ATPase domain"/>
    <property type="match status" value="2"/>
</dbReference>
<gene>
    <name evidence="4" type="ORF">H4R26_002732</name>
</gene>
<dbReference type="InterPro" id="IPR004567">
    <property type="entry name" value="Type_II_PanK"/>
</dbReference>
<dbReference type="GO" id="GO:0005829">
    <property type="term" value="C:cytosol"/>
    <property type="evidence" value="ECO:0007669"/>
    <property type="project" value="TreeGrafter"/>
</dbReference>
<dbReference type="GO" id="GO:0005524">
    <property type="term" value="F:ATP binding"/>
    <property type="evidence" value="ECO:0007669"/>
    <property type="project" value="UniProtKB-KW"/>
</dbReference>